<evidence type="ECO:0000256" key="1">
    <source>
        <dbReference type="SAM" id="MobiDB-lite"/>
    </source>
</evidence>
<sequence>MAGGRGFKATRRKRDSAVPSIASMPESTRDDCQKMFI</sequence>
<proteinExistence type="predicted"/>
<name>A0A1K0IH00_CUPNE</name>
<accession>A0A1K0IH00</accession>
<feature type="compositionally biased region" description="Basic and acidic residues" evidence="1">
    <location>
        <begin position="27"/>
        <end position="37"/>
    </location>
</feature>
<dbReference type="EMBL" id="FMSH01000255">
    <property type="protein sequence ID" value="SCU76651.1"/>
    <property type="molecule type" value="Genomic_DNA"/>
</dbReference>
<evidence type="ECO:0000313" key="2">
    <source>
        <dbReference type="EMBL" id="SCU76651.1"/>
    </source>
</evidence>
<reference evidence="2" key="1">
    <citation type="submission" date="2016-09" db="EMBL/GenBank/DDBJ databases">
        <authorList>
            <person name="Capua I."/>
            <person name="De Benedictis P."/>
            <person name="Joannis T."/>
            <person name="Lombin L.H."/>
            <person name="Cattoli G."/>
        </authorList>
    </citation>
    <scope>NUCLEOTIDE SEQUENCE</scope>
    <source>
        <strain evidence="2">B9</strain>
    </source>
</reference>
<organism evidence="2">
    <name type="scientific">Cupriavidus necator</name>
    <name type="common">Alcaligenes eutrophus</name>
    <name type="synonym">Ralstonia eutropha</name>
    <dbReference type="NCBI Taxonomy" id="106590"/>
    <lineage>
        <taxon>Bacteria</taxon>
        <taxon>Pseudomonadati</taxon>
        <taxon>Pseudomonadota</taxon>
        <taxon>Betaproteobacteria</taxon>
        <taxon>Burkholderiales</taxon>
        <taxon>Burkholderiaceae</taxon>
        <taxon>Cupriavidus</taxon>
    </lineage>
</organism>
<feature type="region of interest" description="Disordered" evidence="1">
    <location>
        <begin position="1"/>
        <end position="37"/>
    </location>
</feature>
<gene>
    <name evidence="2" type="ORF">CNECB9_3280006</name>
</gene>
<dbReference type="AlphaFoldDB" id="A0A1K0IH00"/>
<protein>
    <submittedName>
        <fullName evidence="2">Uncharacterized protein</fullName>
    </submittedName>
</protein>